<sequence length="1176" mass="133538">MAPTKRMSIQVGSPLSLSPPEKKPTENHHHRQNRAHPSLETTGQASPCTNKTLRKSKRQSPPTMNKYQGLVVVDHQKTKEEIALIEYLKEKDLPKIIKIQTHLNLLNSFNFLINLSRLTLSSFNSTTATKKDTQNQDGLGKQEEDEELADSFYHLALFRFELWLGRIADYLPQSLFKFKDEQQTKLPKISNTKNNQDYDILLTTEYLPPLDVLFVWYCYTLNSRNYYEDGLRLYPILKHLRFPLELATSEYELTSSKESLEKLGPTDTDIGEEEIKEMMHKIKQVSDPTHTSTSTDHSKHHADQAFSGLLLPKSWNTKAGLNARELWMNLTNTPFNLIEFINSPGYRTFICPNCDDTIESPFYVKDPKTKRIKVTDECWPYTSPSKASRSESISSVPREALLVEDKSTITITNKPQIDRHSLRGSHKNHALLSCESCHWIGIKQDLSLCKFRTELNLSLVDSSIKIGNLPVQDPINCLAGTSTTLDELNDTKNAIKFTHLFLQEKEDQLRVLTDRPDSMKESILDHLVLLNQIRKTIDRTILKNKLVPTSERFKIKNSFQNLLKSYSVPEPFSVDLIRSMKIETFFIRKMVHLGWTDINNNSRNGDGSQVTQSELDSRLQSCLSRYNAFSSLASTINPLQVLIPTFDIDLAWKTDRLRGIEYTESMMQTNRNLINHPNELGLDKSKFLAHFRLTSALWVHRYNIGYSRYPAPYLKIDRRQDWLKKAIKELDPPTESIPTIKDAERARSPRKQSLQSAATSRSPTSSSTTRSVTISDDQSLESYMASIKPPIAAPLEPKLISPEPQIPVNDHLEAQSARPDSREPRISINKCNTQAQKGKQVIRRPSSDECRLSAQAKSNIPQVEPQLVQPQAKVDTKHVDDQSKDSKIEYRDKGKQVAQPEVEGSDSSSILTKYSAESPQTVGSSPEQEASEQYARKIYLEYTRPTPVTPAQYARKQEEDRSILICFSEQYNPHHPNQFSPLPSGSKTRSSRIQSDFSTSSANQTKIDKRNEYPNEVERCAPSRPQLGSTKPSQHGQYVDSHTPQIVTPAGSSSQTDWRRGPQRNNPSLHIQAIRGEAPTFSKVPTTPETSPSTFAKLPPRQSTSPSTRKTVPDPPRPHHPITSKPIFHQALPHQSISKRKLAIIEPVDLDFADNNFIIPVGKIAFVEDGNRLRCL</sequence>
<dbReference type="Proteomes" id="UP000054564">
    <property type="component" value="Unassembled WGS sequence"/>
</dbReference>
<feature type="compositionally biased region" description="Low complexity" evidence="1">
    <location>
        <begin position="756"/>
        <end position="775"/>
    </location>
</feature>
<feature type="compositionally biased region" description="Polar residues" evidence="1">
    <location>
        <begin position="39"/>
        <end position="51"/>
    </location>
</feature>
<dbReference type="EMBL" id="AJIL01000056">
    <property type="protein sequence ID" value="KNE98507.1"/>
    <property type="molecule type" value="Genomic_DNA"/>
</dbReference>
<dbReference type="InterPro" id="IPR009836">
    <property type="entry name" value="GRDP-like"/>
</dbReference>
<dbReference type="PANTHER" id="PTHR34365:SF7">
    <property type="entry name" value="GLYCINE-RICH DOMAIN-CONTAINING PROTEIN 1"/>
    <property type="match status" value="1"/>
</dbReference>
<dbReference type="Pfam" id="PF07173">
    <property type="entry name" value="GRDP-like"/>
    <property type="match status" value="1"/>
</dbReference>
<feature type="compositionally biased region" description="Polar residues" evidence="1">
    <location>
        <begin position="972"/>
        <end position="1005"/>
    </location>
</feature>
<accession>A0A0L0VGV2</accession>
<feature type="compositionally biased region" description="Polar residues" evidence="1">
    <location>
        <begin position="1026"/>
        <end position="1056"/>
    </location>
</feature>
<organism evidence="2 3">
    <name type="scientific">Puccinia striiformis f. sp. tritici PST-78</name>
    <dbReference type="NCBI Taxonomy" id="1165861"/>
    <lineage>
        <taxon>Eukaryota</taxon>
        <taxon>Fungi</taxon>
        <taxon>Dikarya</taxon>
        <taxon>Basidiomycota</taxon>
        <taxon>Pucciniomycotina</taxon>
        <taxon>Pucciniomycetes</taxon>
        <taxon>Pucciniales</taxon>
        <taxon>Pucciniaceae</taxon>
        <taxon>Puccinia</taxon>
    </lineage>
</organism>
<evidence type="ECO:0000313" key="3">
    <source>
        <dbReference type="Proteomes" id="UP000054564"/>
    </source>
</evidence>
<name>A0A0L0VGV2_9BASI</name>
<comment type="caution">
    <text evidence="2">The sequence shown here is derived from an EMBL/GenBank/DDBJ whole genome shotgun (WGS) entry which is preliminary data.</text>
</comment>
<dbReference type="OrthoDB" id="2684236at2759"/>
<feature type="compositionally biased region" description="Basic and acidic residues" evidence="1">
    <location>
        <begin position="1006"/>
        <end position="1021"/>
    </location>
</feature>
<reference evidence="3" key="1">
    <citation type="submission" date="2014-03" db="EMBL/GenBank/DDBJ databases">
        <title>The Genome Sequence of Puccinia striiformis f. sp. tritici PST-78.</title>
        <authorList>
            <consortium name="The Broad Institute Genome Sequencing Platform"/>
            <person name="Cuomo C."/>
            <person name="Hulbert S."/>
            <person name="Chen X."/>
            <person name="Walker B."/>
            <person name="Young S.K."/>
            <person name="Zeng Q."/>
            <person name="Gargeya S."/>
            <person name="Fitzgerald M."/>
            <person name="Haas B."/>
            <person name="Abouelleil A."/>
            <person name="Alvarado L."/>
            <person name="Arachchi H.M."/>
            <person name="Berlin A.M."/>
            <person name="Chapman S.B."/>
            <person name="Goldberg J."/>
            <person name="Griggs A."/>
            <person name="Gujja S."/>
            <person name="Hansen M."/>
            <person name="Howarth C."/>
            <person name="Imamovic A."/>
            <person name="Larimer J."/>
            <person name="McCowan C."/>
            <person name="Montmayeur A."/>
            <person name="Murphy C."/>
            <person name="Neiman D."/>
            <person name="Pearson M."/>
            <person name="Priest M."/>
            <person name="Roberts A."/>
            <person name="Saif S."/>
            <person name="Shea T."/>
            <person name="Sisk P."/>
            <person name="Sykes S."/>
            <person name="Wortman J."/>
            <person name="Nusbaum C."/>
            <person name="Birren B."/>
        </authorList>
    </citation>
    <scope>NUCLEOTIDE SEQUENCE [LARGE SCALE GENOMIC DNA]</scope>
    <source>
        <strain evidence="3">race PST-78</strain>
    </source>
</reference>
<protein>
    <submittedName>
        <fullName evidence="2">Uncharacterized protein</fullName>
    </submittedName>
</protein>
<dbReference type="STRING" id="1165861.A0A0L0VGV2"/>
<feature type="region of interest" description="Disordered" evidence="1">
    <location>
        <begin position="1"/>
        <end position="67"/>
    </location>
</feature>
<dbReference type="PANTHER" id="PTHR34365">
    <property type="entry name" value="ENOLASE (DUF1399)"/>
    <property type="match status" value="1"/>
</dbReference>
<feature type="region of interest" description="Disordered" evidence="1">
    <location>
        <begin position="853"/>
        <end position="932"/>
    </location>
</feature>
<keyword evidence="3" id="KW-1185">Reference proteome</keyword>
<feature type="compositionally biased region" description="Polar residues" evidence="1">
    <location>
        <begin position="905"/>
        <end position="928"/>
    </location>
</feature>
<evidence type="ECO:0000256" key="1">
    <source>
        <dbReference type="SAM" id="MobiDB-lite"/>
    </source>
</evidence>
<feature type="region of interest" description="Disordered" evidence="1">
    <location>
        <begin position="733"/>
        <end position="777"/>
    </location>
</feature>
<feature type="region of interest" description="Disordered" evidence="1">
    <location>
        <begin position="972"/>
        <end position="1124"/>
    </location>
</feature>
<feature type="compositionally biased region" description="Polar residues" evidence="1">
    <location>
        <begin position="1101"/>
        <end position="1110"/>
    </location>
</feature>
<gene>
    <name evidence="2" type="ORF">PSTG_08247</name>
</gene>
<evidence type="ECO:0000313" key="2">
    <source>
        <dbReference type="EMBL" id="KNE98507.1"/>
    </source>
</evidence>
<proteinExistence type="predicted"/>
<dbReference type="AlphaFoldDB" id="A0A0L0VGV2"/>
<feature type="compositionally biased region" description="Basic and acidic residues" evidence="1">
    <location>
        <begin position="874"/>
        <end position="895"/>
    </location>
</feature>
<feature type="compositionally biased region" description="Polar residues" evidence="1">
    <location>
        <begin position="1083"/>
        <end position="1094"/>
    </location>
</feature>